<evidence type="ECO:0000256" key="14">
    <source>
        <dbReference type="ARBA" id="ARBA00023136"/>
    </source>
</evidence>
<proteinExistence type="evidence at transcript level"/>
<evidence type="ECO:0000256" key="5">
    <source>
        <dbReference type="ARBA" id="ARBA00022692"/>
    </source>
</evidence>
<feature type="non-terminal residue" evidence="22">
    <location>
        <position position="697"/>
    </location>
</feature>
<dbReference type="InterPro" id="IPR003593">
    <property type="entry name" value="AAA+_ATPase"/>
</dbReference>
<feature type="transmembrane region" description="Helical" evidence="18">
    <location>
        <begin position="57"/>
        <end position="80"/>
    </location>
</feature>
<keyword evidence="7" id="KW-0999">Mitochondrion inner membrane</keyword>
<keyword evidence="14 18" id="KW-0472">Membrane</keyword>
<evidence type="ECO:0000256" key="19">
    <source>
        <dbReference type="SAM" id="SignalP"/>
    </source>
</evidence>
<feature type="domain" description="ABC transporter" evidence="20">
    <location>
        <begin position="455"/>
        <end position="692"/>
    </location>
</feature>
<evidence type="ECO:0000256" key="8">
    <source>
        <dbReference type="ARBA" id="ARBA00022840"/>
    </source>
</evidence>
<dbReference type="Gene3D" id="3.40.50.300">
    <property type="entry name" value="P-loop containing nucleotide triphosphate hydrolases"/>
    <property type="match status" value="1"/>
</dbReference>
<dbReference type="PANTHER" id="PTHR43394:SF17">
    <property type="entry name" value="MITOCHONDRIAL POTASSIUM CHANNEL ATP-BINDING SUBUNIT"/>
    <property type="match status" value="1"/>
</dbReference>
<dbReference type="PROSITE" id="PS50929">
    <property type="entry name" value="ABC_TM1F"/>
    <property type="match status" value="1"/>
</dbReference>
<dbReference type="InterPro" id="IPR011527">
    <property type="entry name" value="ABC1_TM_dom"/>
</dbReference>
<keyword evidence="9" id="KW-0809">Transit peptide</keyword>
<evidence type="ECO:0000256" key="18">
    <source>
        <dbReference type="SAM" id="Phobius"/>
    </source>
</evidence>
<feature type="transmembrane region" description="Helical" evidence="18">
    <location>
        <begin position="181"/>
        <end position="203"/>
    </location>
</feature>
<name>F1L053_ASCSU</name>
<dbReference type="AlphaFoldDB" id="F1L053"/>
<dbReference type="Pfam" id="PF00005">
    <property type="entry name" value="ABC_tran"/>
    <property type="match status" value="1"/>
</dbReference>
<evidence type="ECO:0000256" key="3">
    <source>
        <dbReference type="ARBA" id="ARBA00022448"/>
    </source>
</evidence>
<accession>F1L053</accession>
<evidence type="ECO:0000256" key="13">
    <source>
        <dbReference type="ARBA" id="ARBA00023128"/>
    </source>
</evidence>
<dbReference type="InterPro" id="IPR039421">
    <property type="entry name" value="Type_1_exporter"/>
</dbReference>
<comment type="subcellular location">
    <subcellularLocation>
        <location evidence="1">Mitochondrion inner membrane</location>
        <topology evidence="1">Multi-pass membrane protein</topology>
    </subcellularLocation>
</comment>
<dbReference type="SUPFAM" id="SSF90123">
    <property type="entry name" value="ABC transporter transmembrane region"/>
    <property type="match status" value="1"/>
</dbReference>
<feature type="transmembrane region" description="Helical" evidence="18">
    <location>
        <begin position="124"/>
        <end position="143"/>
    </location>
</feature>
<dbReference type="Gene3D" id="1.20.1560.10">
    <property type="entry name" value="ABC transporter type 1, transmembrane domain"/>
    <property type="match status" value="1"/>
</dbReference>
<dbReference type="FunFam" id="1.20.1560.10:FF:000016">
    <property type="entry name" value="ATP-binding cassette sub-family B member 8, mitochondrial"/>
    <property type="match status" value="1"/>
</dbReference>
<evidence type="ECO:0000256" key="9">
    <source>
        <dbReference type="ARBA" id="ARBA00022946"/>
    </source>
</evidence>
<keyword evidence="10" id="KW-0630">Potassium</keyword>
<evidence type="ECO:0000256" key="15">
    <source>
        <dbReference type="ARBA" id="ARBA00040439"/>
    </source>
</evidence>
<evidence type="ECO:0000256" key="6">
    <source>
        <dbReference type="ARBA" id="ARBA00022741"/>
    </source>
</evidence>
<comment type="similarity">
    <text evidence="2">Belongs to the ABC transporter superfamily. ABCB family. Multidrug resistance exporter (TC 3.A.1.201) subfamily.</text>
</comment>
<keyword evidence="6" id="KW-0547">Nucleotide-binding</keyword>
<dbReference type="PROSITE" id="PS50893">
    <property type="entry name" value="ABC_TRANSPORTER_2"/>
    <property type="match status" value="1"/>
</dbReference>
<dbReference type="EMBL" id="JI168887">
    <property type="protein sequence ID" value="ADY43507.1"/>
    <property type="molecule type" value="mRNA"/>
</dbReference>
<feature type="chain" id="PRO_5003268241" description="Mitochondrial potassium channel ATP-binding subunit" evidence="19">
    <location>
        <begin position="21"/>
        <end position="697"/>
    </location>
</feature>
<dbReference type="GO" id="GO:0005524">
    <property type="term" value="F:ATP binding"/>
    <property type="evidence" value="ECO:0007669"/>
    <property type="project" value="UniProtKB-KW"/>
</dbReference>
<feature type="transmembrane region" description="Helical" evidence="18">
    <location>
        <begin position="277"/>
        <end position="299"/>
    </location>
</feature>
<evidence type="ECO:0000259" key="21">
    <source>
        <dbReference type="PROSITE" id="PS50929"/>
    </source>
</evidence>
<dbReference type="InterPro" id="IPR027417">
    <property type="entry name" value="P-loop_NTPase"/>
</dbReference>
<evidence type="ECO:0000256" key="11">
    <source>
        <dbReference type="ARBA" id="ARBA00022989"/>
    </source>
</evidence>
<evidence type="ECO:0000256" key="2">
    <source>
        <dbReference type="ARBA" id="ARBA00007577"/>
    </source>
</evidence>
<dbReference type="InterPro" id="IPR036640">
    <property type="entry name" value="ABC1_TM_sf"/>
</dbReference>
<organism evidence="22">
    <name type="scientific">Ascaris suum</name>
    <name type="common">Pig roundworm</name>
    <name type="synonym">Ascaris lumbricoides</name>
    <dbReference type="NCBI Taxonomy" id="6253"/>
    <lineage>
        <taxon>Eukaryota</taxon>
        <taxon>Metazoa</taxon>
        <taxon>Ecdysozoa</taxon>
        <taxon>Nematoda</taxon>
        <taxon>Chromadorea</taxon>
        <taxon>Rhabditida</taxon>
        <taxon>Spirurina</taxon>
        <taxon>Ascaridomorpha</taxon>
        <taxon>Ascaridoidea</taxon>
        <taxon>Ascarididae</taxon>
        <taxon>Ascaris</taxon>
    </lineage>
</organism>
<feature type="signal peptide" evidence="19">
    <location>
        <begin position="1"/>
        <end position="20"/>
    </location>
</feature>
<evidence type="ECO:0000256" key="4">
    <source>
        <dbReference type="ARBA" id="ARBA00022538"/>
    </source>
</evidence>
<dbReference type="Pfam" id="PF00664">
    <property type="entry name" value="ABC_membrane"/>
    <property type="match status" value="1"/>
</dbReference>
<protein>
    <recommendedName>
        <fullName evidence="15">Mitochondrial potassium channel ATP-binding subunit</fullName>
    </recommendedName>
    <alternativeName>
        <fullName evidence="17">ATP-binding cassette sub-family B member 8, mitochondrial</fullName>
    </alternativeName>
    <alternativeName>
        <fullName evidence="16">Mitochondrial sulfonylurea-receptor</fullName>
    </alternativeName>
</protein>
<dbReference type="InterPro" id="IPR017871">
    <property type="entry name" value="ABC_transporter-like_CS"/>
</dbReference>
<dbReference type="GO" id="GO:0015421">
    <property type="term" value="F:ABC-type oligopeptide transporter activity"/>
    <property type="evidence" value="ECO:0007669"/>
    <property type="project" value="TreeGrafter"/>
</dbReference>
<dbReference type="GO" id="GO:0016887">
    <property type="term" value="F:ATP hydrolysis activity"/>
    <property type="evidence" value="ECO:0007669"/>
    <property type="project" value="InterPro"/>
</dbReference>
<evidence type="ECO:0000256" key="16">
    <source>
        <dbReference type="ARBA" id="ARBA00041416"/>
    </source>
</evidence>
<dbReference type="GO" id="GO:0005743">
    <property type="term" value="C:mitochondrial inner membrane"/>
    <property type="evidence" value="ECO:0007669"/>
    <property type="project" value="UniProtKB-SubCell"/>
</dbReference>
<evidence type="ECO:0000256" key="10">
    <source>
        <dbReference type="ARBA" id="ARBA00022958"/>
    </source>
</evidence>
<evidence type="ECO:0000256" key="7">
    <source>
        <dbReference type="ARBA" id="ARBA00022792"/>
    </source>
</evidence>
<dbReference type="GO" id="GO:0090374">
    <property type="term" value="P:oligopeptide export from mitochondrion"/>
    <property type="evidence" value="ECO:0007669"/>
    <property type="project" value="TreeGrafter"/>
</dbReference>
<reference evidence="22" key="1">
    <citation type="journal article" date="2011" name="Genome Res.">
        <title>Deep small RNA sequencing from the nematode Ascaris reveals conservation, functional diversification, and novel developmental profiles.</title>
        <authorList>
            <person name="Wang J."/>
            <person name="Czech B."/>
            <person name="Crunk A."/>
            <person name="Wallace A."/>
            <person name="Mitreva M."/>
            <person name="Hannon G.J."/>
            <person name="Davis R.E."/>
        </authorList>
    </citation>
    <scope>NUCLEOTIDE SEQUENCE</scope>
</reference>
<keyword evidence="13" id="KW-0496">Mitochondrion</keyword>
<dbReference type="GO" id="GO:0006813">
    <property type="term" value="P:potassium ion transport"/>
    <property type="evidence" value="ECO:0007669"/>
    <property type="project" value="UniProtKB-KW"/>
</dbReference>
<dbReference type="CDD" id="cd03249">
    <property type="entry name" value="ABC_MTABC3_MDL1_MDL2"/>
    <property type="match status" value="1"/>
</dbReference>
<dbReference type="SUPFAM" id="SSF52540">
    <property type="entry name" value="P-loop containing nucleoside triphosphate hydrolases"/>
    <property type="match status" value="1"/>
</dbReference>
<dbReference type="SMART" id="SM00382">
    <property type="entry name" value="AAA"/>
    <property type="match status" value="1"/>
</dbReference>
<keyword evidence="5 18" id="KW-0812">Transmembrane</keyword>
<feature type="transmembrane region" description="Helical" evidence="18">
    <location>
        <begin position="353"/>
        <end position="378"/>
    </location>
</feature>
<dbReference type="FunFam" id="3.40.50.300:FF:000403">
    <property type="entry name" value="ATP-binding cassette sub-family B member 8, mitochondrial"/>
    <property type="match status" value="1"/>
</dbReference>
<evidence type="ECO:0000259" key="20">
    <source>
        <dbReference type="PROSITE" id="PS50893"/>
    </source>
</evidence>
<dbReference type="InterPro" id="IPR003439">
    <property type="entry name" value="ABC_transporter-like_ATP-bd"/>
</dbReference>
<evidence type="ECO:0000256" key="17">
    <source>
        <dbReference type="ARBA" id="ARBA00042968"/>
    </source>
</evidence>
<evidence type="ECO:0000313" key="22">
    <source>
        <dbReference type="EMBL" id="ADY43507.1"/>
    </source>
</evidence>
<dbReference type="PANTHER" id="PTHR43394">
    <property type="entry name" value="ATP-DEPENDENT PERMEASE MDL1, MITOCHONDRIAL"/>
    <property type="match status" value="1"/>
</dbReference>
<evidence type="ECO:0000256" key="12">
    <source>
        <dbReference type="ARBA" id="ARBA00023065"/>
    </source>
</evidence>
<keyword evidence="3" id="KW-0813">Transport</keyword>
<feature type="domain" description="ABC transmembrane type-1" evidence="21">
    <location>
        <begin position="129"/>
        <end position="420"/>
    </location>
</feature>
<evidence type="ECO:0000256" key="1">
    <source>
        <dbReference type="ARBA" id="ARBA00004448"/>
    </source>
</evidence>
<keyword evidence="12" id="KW-0406">Ion transport</keyword>
<dbReference type="PROSITE" id="PS00211">
    <property type="entry name" value="ABC_TRANSPORTER_1"/>
    <property type="match status" value="1"/>
</dbReference>
<keyword evidence="4" id="KW-0633">Potassium transport</keyword>
<dbReference type="CDD" id="cd18574">
    <property type="entry name" value="ABC_6TM_ABCB8_like"/>
    <property type="match status" value="1"/>
</dbReference>
<keyword evidence="11 18" id="KW-1133">Transmembrane helix</keyword>
<keyword evidence="8 22" id="KW-0067">ATP-binding</keyword>
<keyword evidence="19" id="KW-0732">Signal</keyword>
<sequence length="697" mass="77049">MREQWSRAIMWGMVLRYCLTRRSIVGVAARCGVRRSATGILPECMKREIVTWLRRPLCYRTLLGTARLGGVSLSFAVPLLRLSHCQPLTNAELSRRTECLSQHLTETKEPELKLSDVWSLLKPYFGWFLAAVACAMLTAFLNVHLPILLGELVNEIAEFLVCESRGEVVDMRHLRPVGVKLLFTYAMQAVLTFLYISFLSVMGERMAFDLRMMLFERLLHQDMSFYDVTLTGELNARLSADVHEFKSCFKLAVAQGLRTFTQTGGCMVSLYIISPKMTLITMTAVPLVILVGTAFGALLRGLSRSSQSQSAIAAAVADEAFANIRTVRAFAMERQEIALFDRETQRARHLSELLGFGIGIFQGATNFFLNGVVLAVLYGGASLISVQELNAGGLMSFLVTAQTMQRSLAQLSVVFGHALKGWTAAARVFEFANLVPSIPVKGGQRIPFHSLLGEIRFENVSFAYPSRPGQLVLEGLHLTVEPGKVLALCGPSGEGKTTLTALLERFYEPTLGRITLDGRDIKTLDPSWLRGAVIGLISQEPVLFATTIEENIRYGKPDATDQQVREAAQLANAHTFIEEFPDGYKTLVGERGVTLSGGQKQRVAIARALLKNPPVLIFDEATSALDAESENIVREALDRATRGRTVIIIAHRLSTIQNADTIAVLKDRKIVEQGTHTQLLKKGGEYYNLTRLQYQSG</sequence>